<comment type="similarity">
    <text evidence="2">Belongs to the major facilitator superfamily. Proton-dependent oligopeptide transporter (POT/PTR) (TC 2.A.17) family.</text>
</comment>
<comment type="subcellular location">
    <subcellularLocation>
        <location evidence="1">Membrane</location>
        <topology evidence="1">Multi-pass membrane protein</topology>
    </subcellularLocation>
</comment>
<keyword evidence="3 7" id="KW-0812">Transmembrane</keyword>
<evidence type="ECO:0000256" key="5">
    <source>
        <dbReference type="ARBA" id="ARBA00022989"/>
    </source>
</evidence>
<keyword evidence="8" id="KW-1185">Reference proteome</keyword>
<dbReference type="GO" id="GO:0016020">
    <property type="term" value="C:membrane"/>
    <property type="evidence" value="ECO:0007669"/>
    <property type="project" value="UniProtKB-SubCell"/>
</dbReference>
<accession>A0A915IW46</accession>
<proteinExistence type="inferred from homology"/>
<feature type="transmembrane region" description="Helical" evidence="7">
    <location>
        <begin position="31"/>
        <end position="50"/>
    </location>
</feature>
<feature type="transmembrane region" description="Helical" evidence="7">
    <location>
        <begin position="667"/>
        <end position="685"/>
    </location>
</feature>
<dbReference type="InterPro" id="IPR036259">
    <property type="entry name" value="MFS_trans_sf"/>
</dbReference>
<feature type="transmembrane region" description="Helical" evidence="7">
    <location>
        <begin position="57"/>
        <end position="81"/>
    </location>
</feature>
<evidence type="ECO:0000256" key="1">
    <source>
        <dbReference type="ARBA" id="ARBA00004141"/>
    </source>
</evidence>
<dbReference type="AlphaFoldDB" id="A0A915IW46"/>
<evidence type="ECO:0000256" key="6">
    <source>
        <dbReference type="ARBA" id="ARBA00023136"/>
    </source>
</evidence>
<keyword evidence="4" id="KW-0653">Protein transport</keyword>
<dbReference type="InterPro" id="IPR000109">
    <property type="entry name" value="POT_fam"/>
</dbReference>
<dbReference type="GO" id="GO:0022857">
    <property type="term" value="F:transmembrane transporter activity"/>
    <property type="evidence" value="ECO:0007669"/>
    <property type="project" value="InterPro"/>
</dbReference>
<dbReference type="Pfam" id="PF00854">
    <property type="entry name" value="PTR2"/>
    <property type="match status" value="2"/>
</dbReference>
<feature type="transmembrane region" description="Helical" evidence="7">
    <location>
        <begin position="635"/>
        <end position="655"/>
    </location>
</feature>
<evidence type="ECO:0000256" key="7">
    <source>
        <dbReference type="SAM" id="Phobius"/>
    </source>
</evidence>
<dbReference type="WBParaSite" id="nRc.2.0.1.t18016-RA">
    <property type="protein sequence ID" value="nRc.2.0.1.t18016-RA"/>
    <property type="gene ID" value="nRc.2.0.1.g18016"/>
</dbReference>
<feature type="transmembrane region" description="Helical" evidence="7">
    <location>
        <begin position="162"/>
        <end position="182"/>
    </location>
</feature>
<evidence type="ECO:0000256" key="3">
    <source>
        <dbReference type="ARBA" id="ARBA00022692"/>
    </source>
</evidence>
<dbReference type="Proteomes" id="UP000887565">
    <property type="component" value="Unplaced"/>
</dbReference>
<feature type="transmembrane region" description="Helical" evidence="7">
    <location>
        <begin position="87"/>
        <end position="107"/>
    </location>
</feature>
<evidence type="ECO:0000256" key="2">
    <source>
        <dbReference type="ARBA" id="ARBA00005982"/>
    </source>
</evidence>
<dbReference type="PANTHER" id="PTHR11654">
    <property type="entry name" value="OLIGOPEPTIDE TRANSPORTER-RELATED"/>
    <property type="match status" value="1"/>
</dbReference>
<protein>
    <submittedName>
        <fullName evidence="9">Uncharacterized protein</fullName>
    </submittedName>
</protein>
<dbReference type="SUPFAM" id="SSF103473">
    <property type="entry name" value="MFS general substrate transporter"/>
    <property type="match status" value="1"/>
</dbReference>
<name>A0A915IW46_ROMCU</name>
<feature type="transmembrane region" description="Helical" evidence="7">
    <location>
        <begin position="266"/>
        <end position="286"/>
    </location>
</feature>
<evidence type="ECO:0000313" key="9">
    <source>
        <dbReference type="WBParaSite" id="nRc.2.0.1.t18016-RA"/>
    </source>
</evidence>
<evidence type="ECO:0000313" key="8">
    <source>
        <dbReference type="Proteomes" id="UP000887565"/>
    </source>
</evidence>
<evidence type="ECO:0000256" key="4">
    <source>
        <dbReference type="ARBA" id="ARBA00022856"/>
    </source>
</evidence>
<sequence>MDAKPATVKNPEPKFPKAALFVLGNEFAERFSFYGMRTLLILYFINVHLMQESTAKLVYHLFVAVSYFTPILGSLLADGFLGKYKVIFYFSLFYMIGHASMTVGAFFDAQWSIGHQILKLCDYVGLILIASANGGLKPCISAFAGDQFPPESHEQRKKFFSYFYSSVNYGALLSMVVTPLLKHRVHCFGQDSCYPLAFGVPALFMLAAFLFFLCGRPYYKIQKGRGVLGQALKCAAYAAYEKVTNGRQKWTDRAEKKFDEKLVRDVGNVFQILVLFVPIVPFWALLDQQGSTWQLQATRMSPKFGPLTVLPNQMLMLNPLLIIILVPIFEIFLYPCLSKLNLLKKPLRRMGLGGVFIASSFLVSGFLELAVQKTQPSLPMDGQARFHILNKADCDLNIWSPTSNLTVANSQNIVFDMHKSQIASANCQNDQVNVEISNFDSMQIGRFVILTKNQNSSLKTSMLPFSIPKTKSEHSRIYIMMIDTIRNDLNDSYYKFLIKRATDGEQEFMTWKYQKIGRNQSWPLSPHFDIEPFFWDDIQLYEMKVIKCQNESCDYRNSKILTFTPFNGESKILLISENENDKNFDLQFFDLISGNTIPVYYQLPQFFLIAIGEILFAVTGLEFSYSQASPSMKSVVLAIWYVNNAMGDLMAALISGSSIGQYPAYEFFLYAVLVLAGVLAFVFAAKNYKYVDHAQLITGNNLKKEFHLEDKCNFKNKLYEKLDGENGEQVMKI</sequence>
<dbReference type="Gene3D" id="1.20.1250.20">
    <property type="entry name" value="MFS general substrate transporter like domains"/>
    <property type="match status" value="2"/>
</dbReference>
<feature type="transmembrane region" description="Helical" evidence="7">
    <location>
        <begin position="349"/>
        <end position="371"/>
    </location>
</feature>
<keyword evidence="6 7" id="KW-0472">Membrane</keyword>
<keyword evidence="4" id="KW-0813">Transport</keyword>
<feature type="transmembrane region" description="Helical" evidence="7">
    <location>
        <begin position="194"/>
        <end position="215"/>
    </location>
</feature>
<feature type="transmembrane region" description="Helical" evidence="7">
    <location>
        <begin position="316"/>
        <end position="337"/>
    </location>
</feature>
<keyword evidence="5 7" id="KW-1133">Transmembrane helix</keyword>
<dbReference type="InterPro" id="IPR018456">
    <property type="entry name" value="PTR2_symporter_CS"/>
</dbReference>
<dbReference type="GO" id="GO:0006857">
    <property type="term" value="P:oligopeptide transport"/>
    <property type="evidence" value="ECO:0007669"/>
    <property type="project" value="InterPro"/>
</dbReference>
<keyword evidence="4" id="KW-0571">Peptide transport</keyword>
<dbReference type="OMA" id="PPAVFFM"/>
<reference evidence="9" key="1">
    <citation type="submission" date="2022-11" db="UniProtKB">
        <authorList>
            <consortium name="WormBaseParasite"/>
        </authorList>
    </citation>
    <scope>IDENTIFICATION</scope>
</reference>
<organism evidence="8 9">
    <name type="scientific">Romanomermis culicivorax</name>
    <name type="common">Nematode worm</name>
    <dbReference type="NCBI Taxonomy" id="13658"/>
    <lineage>
        <taxon>Eukaryota</taxon>
        <taxon>Metazoa</taxon>
        <taxon>Ecdysozoa</taxon>
        <taxon>Nematoda</taxon>
        <taxon>Enoplea</taxon>
        <taxon>Dorylaimia</taxon>
        <taxon>Mermithida</taxon>
        <taxon>Mermithoidea</taxon>
        <taxon>Mermithidae</taxon>
        <taxon>Romanomermis</taxon>
    </lineage>
</organism>
<feature type="transmembrane region" description="Helical" evidence="7">
    <location>
        <begin position="603"/>
        <end position="623"/>
    </location>
</feature>
<dbReference type="PROSITE" id="PS01022">
    <property type="entry name" value="PTR2_1"/>
    <property type="match status" value="1"/>
</dbReference>